<keyword evidence="1" id="KW-0732">Signal</keyword>
<sequence length="441" mass="49007">MFKKAFTKVMAVGFTSVLLFAACSGDEPTETGSGDQAGNGQEDVTIDFMHLWPSGSSPDHNRIVDGIIAEFEEMHPHVTVEVETLENEQYRNQLQVISSSNQLPDVGMTWAAGFMEPYVRGERFASLEDIFDDEFRDSFVGGVLDGYQVDGETYALPVELNIAPVFYNQAIFAEYGLEVPKTYDEFLQVIDTLVENGETPITLGNRDAWTGSMWYMYLADRFGGETALNEAIDRTGSFENDALIDAAREIQTMVERDAFIRGFNGLSDQEAKSEFMNGNSAMYMIGSWDLPNFTTNEDVPQEFRDSIDFFRFPAVEGGAGDVDSWVGGPGVGLFVAENSDVKEEAKDFVKHFVERWGEQSVEEAGIIPGTQVDTSAVDLPDLFIDVLNELNNATNITMYADVQMSANVADTHLDLIQALYGLEITPEEFAQQHEQALLEEE</sequence>
<comment type="caution">
    <text evidence="2">The sequence shown here is derived from an EMBL/GenBank/DDBJ whole genome shotgun (WGS) entry which is preliminary data.</text>
</comment>
<dbReference type="SUPFAM" id="SSF53850">
    <property type="entry name" value="Periplasmic binding protein-like II"/>
    <property type="match status" value="1"/>
</dbReference>
<dbReference type="RefSeq" id="WP_088076600.1">
    <property type="nucleotide sequence ID" value="NZ_JAHQCR010000036.1"/>
</dbReference>
<dbReference type="Pfam" id="PF01547">
    <property type="entry name" value="SBP_bac_1"/>
    <property type="match status" value="1"/>
</dbReference>
<name>A0ABS6JSX4_9BACI</name>
<reference evidence="2 3" key="1">
    <citation type="submission" date="2021-06" db="EMBL/GenBank/DDBJ databases">
        <title>Bacillus sp. RD4P76, an endophyte from a halophyte.</title>
        <authorList>
            <person name="Sun J.-Q."/>
        </authorList>
    </citation>
    <scope>NUCLEOTIDE SEQUENCE [LARGE SCALE GENOMIC DNA]</scope>
    <source>
        <strain evidence="2 3">JCM 17098</strain>
    </source>
</reference>
<dbReference type="PROSITE" id="PS51257">
    <property type="entry name" value="PROKAR_LIPOPROTEIN"/>
    <property type="match status" value="1"/>
</dbReference>
<gene>
    <name evidence="2" type="ORF">KS407_08715</name>
</gene>
<dbReference type="PANTHER" id="PTHR43649:SF14">
    <property type="entry name" value="BLR3389 PROTEIN"/>
    <property type="match status" value="1"/>
</dbReference>
<dbReference type="EMBL" id="JAHQCR010000036">
    <property type="protein sequence ID" value="MBU9721525.1"/>
    <property type="molecule type" value="Genomic_DNA"/>
</dbReference>
<protein>
    <submittedName>
        <fullName evidence="2">Extracellular solute-binding protein</fullName>
    </submittedName>
</protein>
<evidence type="ECO:0000313" key="3">
    <source>
        <dbReference type="Proteomes" id="UP000790580"/>
    </source>
</evidence>
<feature type="chain" id="PRO_5045482298" evidence="1">
    <location>
        <begin position="22"/>
        <end position="441"/>
    </location>
</feature>
<keyword evidence="3" id="KW-1185">Reference proteome</keyword>
<evidence type="ECO:0000313" key="2">
    <source>
        <dbReference type="EMBL" id="MBU9721525.1"/>
    </source>
</evidence>
<dbReference type="InterPro" id="IPR050490">
    <property type="entry name" value="Bact_solute-bd_prot1"/>
</dbReference>
<organism evidence="2 3">
    <name type="scientific">Evansella alkalicola</name>
    <dbReference type="NCBI Taxonomy" id="745819"/>
    <lineage>
        <taxon>Bacteria</taxon>
        <taxon>Bacillati</taxon>
        <taxon>Bacillota</taxon>
        <taxon>Bacilli</taxon>
        <taxon>Bacillales</taxon>
        <taxon>Bacillaceae</taxon>
        <taxon>Evansella</taxon>
    </lineage>
</organism>
<proteinExistence type="predicted"/>
<evidence type="ECO:0000256" key="1">
    <source>
        <dbReference type="SAM" id="SignalP"/>
    </source>
</evidence>
<dbReference type="Gene3D" id="3.40.190.10">
    <property type="entry name" value="Periplasmic binding protein-like II"/>
    <property type="match status" value="2"/>
</dbReference>
<feature type="signal peptide" evidence="1">
    <location>
        <begin position="1"/>
        <end position="21"/>
    </location>
</feature>
<accession>A0ABS6JSX4</accession>
<dbReference type="PANTHER" id="PTHR43649">
    <property type="entry name" value="ARABINOSE-BINDING PROTEIN-RELATED"/>
    <property type="match status" value="1"/>
</dbReference>
<dbReference type="InterPro" id="IPR006059">
    <property type="entry name" value="SBP"/>
</dbReference>
<dbReference type="Proteomes" id="UP000790580">
    <property type="component" value="Unassembled WGS sequence"/>
</dbReference>